<dbReference type="AlphaFoldDB" id="A0A7K0J7F9"/>
<dbReference type="EMBL" id="VUMG01000003">
    <property type="protein sequence ID" value="MSS45891.1"/>
    <property type="molecule type" value="Genomic_DNA"/>
</dbReference>
<evidence type="ECO:0000313" key="2">
    <source>
        <dbReference type="Proteomes" id="UP000466104"/>
    </source>
</evidence>
<gene>
    <name evidence="1" type="ORF">FYJ43_07540</name>
</gene>
<comment type="caution">
    <text evidence="1">The sequence shown here is derived from an EMBL/GenBank/DDBJ whole genome shotgun (WGS) entry which is preliminary data.</text>
</comment>
<name>A0A7K0J7F9_9ACTN</name>
<keyword evidence="2" id="KW-1185">Reference proteome</keyword>
<sequence length="70" mass="6969">MLCVMFFGLSGAALVVLDGGWIGIECSLVLTVGVGFGSVGWAAALCGGVVVAGSAGWSWDCGFVVSGLVW</sequence>
<dbReference type="RefSeq" id="WP_195839975.1">
    <property type="nucleotide sequence ID" value="NZ_VUMG01000003.1"/>
</dbReference>
<reference evidence="1 2" key="1">
    <citation type="submission" date="2019-08" db="EMBL/GenBank/DDBJ databases">
        <title>In-depth cultivation of the pig gut microbiome towards novel bacterial diversity and tailored functional studies.</title>
        <authorList>
            <person name="Wylensek D."/>
            <person name="Hitch T.C.A."/>
            <person name="Clavel T."/>
        </authorList>
    </citation>
    <scope>NUCLEOTIDE SEQUENCE [LARGE SCALE GENOMIC DNA]</scope>
    <source>
        <strain evidence="1 2">WCA-380-WT-3A</strain>
    </source>
</reference>
<dbReference type="Proteomes" id="UP000466104">
    <property type="component" value="Unassembled WGS sequence"/>
</dbReference>
<organism evidence="1 2">
    <name type="scientific">Cutibacterium porci</name>
    <dbReference type="NCBI Taxonomy" id="2605781"/>
    <lineage>
        <taxon>Bacteria</taxon>
        <taxon>Bacillati</taxon>
        <taxon>Actinomycetota</taxon>
        <taxon>Actinomycetes</taxon>
        <taxon>Propionibacteriales</taxon>
        <taxon>Propionibacteriaceae</taxon>
        <taxon>Cutibacterium</taxon>
    </lineage>
</organism>
<accession>A0A7K0J7F9</accession>
<evidence type="ECO:0000313" key="1">
    <source>
        <dbReference type="EMBL" id="MSS45891.1"/>
    </source>
</evidence>
<protein>
    <submittedName>
        <fullName evidence="1">Uncharacterized protein</fullName>
    </submittedName>
</protein>
<proteinExistence type="predicted"/>